<keyword evidence="12" id="KW-1185">Reference proteome</keyword>
<dbReference type="PROSITE" id="PS00178">
    <property type="entry name" value="AA_TRNA_LIGASE_I"/>
    <property type="match status" value="1"/>
</dbReference>
<evidence type="ECO:0000313" key="11">
    <source>
        <dbReference type="EMBL" id="GLK70354.1"/>
    </source>
</evidence>
<keyword evidence="6 8" id="KW-0648">Protein biosynthesis</keyword>
<comment type="caution">
    <text evidence="11">The sequence shown here is derived from an EMBL/GenBank/DDBJ whole genome shotgun (WGS) entry which is preliminary data.</text>
</comment>
<accession>A0A9W6J6R6</accession>
<comment type="subunit">
    <text evidence="8">Monomer.</text>
</comment>
<evidence type="ECO:0000256" key="7">
    <source>
        <dbReference type="ARBA" id="ARBA00023146"/>
    </source>
</evidence>
<keyword evidence="2 8" id="KW-0963">Cytoplasm</keyword>
<comment type="caution">
    <text evidence="8">Lacks conserved residue(s) required for the propagation of feature annotation.</text>
</comment>
<comment type="catalytic activity">
    <reaction evidence="8">
        <text>tRNA(Glu) + L-glutamate + ATP = L-glutamyl-tRNA(Glu) + AMP + diphosphate</text>
        <dbReference type="Rhea" id="RHEA:23540"/>
        <dbReference type="Rhea" id="RHEA-COMP:9663"/>
        <dbReference type="Rhea" id="RHEA-COMP:9680"/>
        <dbReference type="ChEBI" id="CHEBI:29985"/>
        <dbReference type="ChEBI" id="CHEBI:30616"/>
        <dbReference type="ChEBI" id="CHEBI:33019"/>
        <dbReference type="ChEBI" id="CHEBI:78442"/>
        <dbReference type="ChEBI" id="CHEBI:78520"/>
        <dbReference type="ChEBI" id="CHEBI:456215"/>
        <dbReference type="EC" id="6.1.1.17"/>
    </reaction>
</comment>
<dbReference type="EC" id="6.1.1.17" evidence="8"/>
<reference evidence="11" key="1">
    <citation type="journal article" date="2014" name="Int. J. Syst. Evol. Microbiol.">
        <title>Complete genome sequence of Corynebacterium casei LMG S-19264T (=DSM 44701T), isolated from a smear-ripened cheese.</title>
        <authorList>
            <consortium name="US DOE Joint Genome Institute (JGI-PGF)"/>
            <person name="Walter F."/>
            <person name="Albersmeier A."/>
            <person name="Kalinowski J."/>
            <person name="Ruckert C."/>
        </authorList>
    </citation>
    <scope>NUCLEOTIDE SEQUENCE</scope>
    <source>
        <strain evidence="11">VKM B-2484</strain>
    </source>
</reference>
<dbReference type="HAMAP" id="MF_00022">
    <property type="entry name" value="Glu_tRNA_synth_type1"/>
    <property type="match status" value="1"/>
</dbReference>
<feature type="domain" description="Glutamyl/glutaminyl-tRNA synthetase class Ib catalytic" evidence="9">
    <location>
        <begin position="7"/>
        <end position="276"/>
    </location>
</feature>
<comment type="subcellular location">
    <subcellularLocation>
        <location evidence="8">Cytoplasm</location>
    </subcellularLocation>
</comment>
<dbReference type="RefSeq" id="WP_213370160.1">
    <property type="nucleotide sequence ID" value="NZ_BSFJ01000003.1"/>
</dbReference>
<evidence type="ECO:0000256" key="1">
    <source>
        <dbReference type="ARBA" id="ARBA00007894"/>
    </source>
</evidence>
<keyword evidence="5 8" id="KW-0067">ATP-binding</keyword>
<dbReference type="Proteomes" id="UP001143370">
    <property type="component" value="Unassembled WGS sequence"/>
</dbReference>
<dbReference type="PANTHER" id="PTHR43311">
    <property type="entry name" value="GLUTAMATE--TRNA LIGASE"/>
    <property type="match status" value="1"/>
</dbReference>
<comment type="function">
    <text evidence="8">Catalyzes the attachment of glutamate to tRNA(Glu) in a two-step reaction: glutamate is first activated by ATP to form Glu-AMP and then transferred to the acceptor end of tRNA(Glu).</text>
</comment>
<dbReference type="InterPro" id="IPR000924">
    <property type="entry name" value="Glu/Gln-tRNA-synth"/>
</dbReference>
<sequence>MSTPPVLRFAPSPTGLLHVGNARTALYNALFAWREGGTFILRYDDTDTARSSEAFAEAIAQDVAWLGLAPDRVEHQSRRLDRYDAAVARLKALGRLYPAYETEAELEAMRQSRRRRGLPPIYDRAALKLTGEARAAWEAEGRRPHWRFKLDGRQVVWDDMVRGRQGVDTATLSDPVLVREDGSYLYTLTSVVDDIEMGVTHVVRGEDHVTNSGVQIEIIEALGGPVPRFGHHNLLVLPSGEGLSKRLGHLSLRALREEGEESLAVAALAVLTGTSLAVEPVAGLDALAAKIDFTKISRAPARFDPAELSALTAATLHHLPFEAVAGRLAALGVGGGDDFWRAVRGNLNRLADAADWWRVVDGPVDPAVVPENTVFLEQAAALLPQTPWDGEVYPRWIAALKPASGRAGRALFHPLRLALTGRESGPEMKALLPLIGREKAAARLRGENA</sequence>
<evidence type="ECO:0000256" key="4">
    <source>
        <dbReference type="ARBA" id="ARBA00022741"/>
    </source>
</evidence>
<dbReference type="GO" id="GO:0006424">
    <property type="term" value="P:glutamyl-tRNA aminoacylation"/>
    <property type="evidence" value="ECO:0007669"/>
    <property type="project" value="UniProtKB-UniRule"/>
</dbReference>
<name>A0A9W6J6R6_9HYPH</name>
<dbReference type="EMBL" id="BSFJ01000003">
    <property type="protein sequence ID" value="GLK70354.1"/>
    <property type="molecule type" value="Genomic_DNA"/>
</dbReference>
<evidence type="ECO:0000313" key="12">
    <source>
        <dbReference type="Proteomes" id="UP001143370"/>
    </source>
</evidence>
<dbReference type="InterPro" id="IPR004527">
    <property type="entry name" value="Glu-tRNA-ligase_bac/mito"/>
</dbReference>
<reference evidence="11" key="2">
    <citation type="submission" date="2023-01" db="EMBL/GenBank/DDBJ databases">
        <authorList>
            <person name="Sun Q."/>
            <person name="Evtushenko L."/>
        </authorList>
    </citation>
    <scope>NUCLEOTIDE SEQUENCE</scope>
    <source>
        <strain evidence="11">VKM B-2484</strain>
    </source>
</reference>
<dbReference type="InterPro" id="IPR045462">
    <property type="entry name" value="aa-tRNA-synth_I_cd-bd"/>
</dbReference>
<dbReference type="PRINTS" id="PR00987">
    <property type="entry name" value="TRNASYNTHGLU"/>
</dbReference>
<feature type="short sequence motif" description="'KMSKS' region" evidence="8">
    <location>
        <begin position="242"/>
        <end position="246"/>
    </location>
</feature>
<dbReference type="SUPFAM" id="SSF48163">
    <property type="entry name" value="An anticodon-binding domain of class I aminoacyl-tRNA synthetases"/>
    <property type="match status" value="1"/>
</dbReference>
<dbReference type="Pfam" id="PF00749">
    <property type="entry name" value="tRNA-synt_1c"/>
    <property type="match status" value="1"/>
</dbReference>
<dbReference type="InterPro" id="IPR001412">
    <property type="entry name" value="aa-tRNA-synth_I_CS"/>
</dbReference>
<protein>
    <recommendedName>
        <fullName evidence="8">Glutamate--tRNA ligase</fullName>
        <ecNumber evidence="8">6.1.1.17</ecNumber>
    </recommendedName>
    <alternativeName>
        <fullName evidence="8">Glutamyl-tRNA synthetase</fullName>
        <shortName evidence="8">GluRS</shortName>
    </alternativeName>
</protein>
<keyword evidence="7 8" id="KW-0030">Aminoacyl-tRNA synthetase</keyword>
<gene>
    <name evidence="11" type="primary">gltX_1</name>
    <name evidence="8" type="synonym">gltX</name>
    <name evidence="11" type="ORF">GCM10017643_04690</name>
</gene>
<dbReference type="InterPro" id="IPR020751">
    <property type="entry name" value="aa-tRNA-synth_I_codon-bd_sub2"/>
</dbReference>
<evidence type="ECO:0000259" key="10">
    <source>
        <dbReference type="Pfam" id="PF19269"/>
    </source>
</evidence>
<evidence type="ECO:0000256" key="5">
    <source>
        <dbReference type="ARBA" id="ARBA00022840"/>
    </source>
</evidence>
<feature type="binding site" evidence="8">
    <location>
        <position position="245"/>
    </location>
    <ligand>
        <name>ATP</name>
        <dbReference type="ChEBI" id="CHEBI:30616"/>
    </ligand>
</feature>
<dbReference type="Gene3D" id="3.40.50.620">
    <property type="entry name" value="HUPs"/>
    <property type="match status" value="1"/>
</dbReference>
<comment type="similarity">
    <text evidence="1 8">Belongs to the class-I aminoacyl-tRNA synthetase family. Glutamate--tRNA ligase type 1 subfamily.</text>
</comment>
<dbReference type="GO" id="GO:0005737">
    <property type="term" value="C:cytoplasm"/>
    <property type="evidence" value="ECO:0007669"/>
    <property type="project" value="UniProtKB-SubCell"/>
</dbReference>
<dbReference type="InterPro" id="IPR014729">
    <property type="entry name" value="Rossmann-like_a/b/a_fold"/>
</dbReference>
<evidence type="ECO:0000256" key="3">
    <source>
        <dbReference type="ARBA" id="ARBA00022598"/>
    </source>
</evidence>
<evidence type="ECO:0000256" key="8">
    <source>
        <dbReference type="HAMAP-Rule" id="MF_00022"/>
    </source>
</evidence>
<organism evidence="11 12">
    <name type="scientific">Ancylobacter dichloromethanicus</name>
    <dbReference type="NCBI Taxonomy" id="518825"/>
    <lineage>
        <taxon>Bacteria</taxon>
        <taxon>Pseudomonadati</taxon>
        <taxon>Pseudomonadota</taxon>
        <taxon>Alphaproteobacteria</taxon>
        <taxon>Hyphomicrobiales</taxon>
        <taxon>Xanthobacteraceae</taxon>
        <taxon>Ancylobacter</taxon>
    </lineage>
</organism>
<dbReference type="Pfam" id="PF19269">
    <property type="entry name" value="Anticodon_2"/>
    <property type="match status" value="1"/>
</dbReference>
<dbReference type="InterPro" id="IPR008925">
    <property type="entry name" value="aa_tRNA-synth_I_cd-bd_sf"/>
</dbReference>
<dbReference type="PANTHER" id="PTHR43311:SF2">
    <property type="entry name" value="GLUTAMATE--TRNA LIGASE, MITOCHONDRIAL-RELATED"/>
    <property type="match status" value="1"/>
</dbReference>
<dbReference type="InterPro" id="IPR020058">
    <property type="entry name" value="Glu/Gln-tRNA-synth_Ib_cat-dom"/>
</dbReference>
<evidence type="ECO:0000259" key="9">
    <source>
        <dbReference type="Pfam" id="PF00749"/>
    </source>
</evidence>
<evidence type="ECO:0000256" key="6">
    <source>
        <dbReference type="ARBA" id="ARBA00022917"/>
    </source>
</evidence>
<dbReference type="InterPro" id="IPR049940">
    <property type="entry name" value="GluQ/Sye"/>
</dbReference>
<dbReference type="GO" id="GO:0004818">
    <property type="term" value="F:glutamate-tRNA ligase activity"/>
    <property type="evidence" value="ECO:0007669"/>
    <property type="project" value="UniProtKB-UniRule"/>
</dbReference>
<keyword evidence="4 8" id="KW-0547">Nucleotide-binding</keyword>
<proteinExistence type="inferred from homology"/>
<dbReference type="AlphaFoldDB" id="A0A9W6J6R6"/>
<feature type="short sequence motif" description="'HIGH' region" evidence="8">
    <location>
        <begin position="11"/>
        <end position="21"/>
    </location>
</feature>
<feature type="domain" description="Aminoacyl-tRNA synthetase class I anticodon-binding" evidence="10">
    <location>
        <begin position="369"/>
        <end position="445"/>
    </location>
</feature>
<dbReference type="Gene3D" id="1.10.10.350">
    <property type="match status" value="1"/>
</dbReference>
<dbReference type="SUPFAM" id="SSF52374">
    <property type="entry name" value="Nucleotidylyl transferase"/>
    <property type="match status" value="1"/>
</dbReference>
<keyword evidence="3 8" id="KW-0436">Ligase</keyword>
<dbReference type="GO" id="GO:0005524">
    <property type="term" value="F:ATP binding"/>
    <property type="evidence" value="ECO:0007669"/>
    <property type="project" value="UniProtKB-UniRule"/>
</dbReference>
<evidence type="ECO:0000256" key="2">
    <source>
        <dbReference type="ARBA" id="ARBA00022490"/>
    </source>
</evidence>
<dbReference type="GO" id="GO:0000049">
    <property type="term" value="F:tRNA binding"/>
    <property type="evidence" value="ECO:0007669"/>
    <property type="project" value="InterPro"/>
</dbReference>